<evidence type="ECO:0000313" key="8">
    <source>
        <dbReference type="Proteomes" id="UP000664293"/>
    </source>
</evidence>
<dbReference type="InterPro" id="IPR005119">
    <property type="entry name" value="LysR_subst-bd"/>
</dbReference>
<evidence type="ECO:0000256" key="2">
    <source>
        <dbReference type="ARBA" id="ARBA00023015"/>
    </source>
</evidence>
<comment type="similarity">
    <text evidence="1">Belongs to the LysR transcriptional regulatory family.</text>
</comment>
<keyword evidence="3" id="KW-0238">DNA-binding</keyword>
<dbReference type="InterPro" id="IPR000847">
    <property type="entry name" value="LysR_HTH_N"/>
</dbReference>
<dbReference type="SUPFAM" id="SSF46785">
    <property type="entry name" value="Winged helix' DNA-binding domain"/>
    <property type="match status" value="1"/>
</dbReference>
<protein>
    <submittedName>
        <fullName evidence="7">Hydrogen peroxide-inducible genes activator</fullName>
    </submittedName>
</protein>
<name>A0ABS3E980_9GAMM</name>
<keyword evidence="8" id="KW-1185">Reference proteome</keyword>
<keyword evidence="2" id="KW-0805">Transcription regulation</keyword>
<evidence type="ECO:0000313" key="7">
    <source>
        <dbReference type="EMBL" id="MBN8431868.1"/>
    </source>
</evidence>
<dbReference type="Gene3D" id="1.10.10.10">
    <property type="entry name" value="Winged helix-like DNA-binding domain superfamily/Winged helix DNA-binding domain"/>
    <property type="match status" value="1"/>
</dbReference>
<evidence type="ECO:0000256" key="4">
    <source>
        <dbReference type="ARBA" id="ARBA00023159"/>
    </source>
</evidence>
<dbReference type="Gene3D" id="3.40.190.10">
    <property type="entry name" value="Periplasmic binding protein-like II"/>
    <property type="match status" value="2"/>
</dbReference>
<reference evidence="7 8" key="1">
    <citation type="submission" date="2020-12" db="EMBL/GenBank/DDBJ databases">
        <title>Oil enriched cultivation method for isolating marine PHA-producing bacteria.</title>
        <authorList>
            <person name="Zheng W."/>
            <person name="Yu S."/>
            <person name="Huang Y."/>
        </authorList>
    </citation>
    <scope>NUCLEOTIDE SEQUENCE [LARGE SCALE GENOMIC DNA]</scope>
    <source>
        <strain evidence="7 8">SN0-2</strain>
    </source>
</reference>
<dbReference type="SUPFAM" id="SSF53850">
    <property type="entry name" value="Periplasmic binding protein-like II"/>
    <property type="match status" value="1"/>
</dbReference>
<dbReference type="InterPro" id="IPR036390">
    <property type="entry name" value="WH_DNA-bd_sf"/>
</dbReference>
<evidence type="ECO:0000256" key="1">
    <source>
        <dbReference type="ARBA" id="ARBA00009437"/>
    </source>
</evidence>
<evidence type="ECO:0000256" key="5">
    <source>
        <dbReference type="ARBA" id="ARBA00023163"/>
    </source>
</evidence>
<dbReference type="RefSeq" id="WP_207003020.1">
    <property type="nucleotide sequence ID" value="NZ_JAEKJR010000002.1"/>
</dbReference>
<dbReference type="InterPro" id="IPR036388">
    <property type="entry name" value="WH-like_DNA-bd_sf"/>
</dbReference>
<keyword evidence="5" id="KW-0804">Transcription</keyword>
<dbReference type="PANTHER" id="PTHR30346:SF26">
    <property type="entry name" value="HYDROGEN PEROXIDE-INDUCIBLE GENES ACTIVATOR"/>
    <property type="match status" value="1"/>
</dbReference>
<feature type="domain" description="HTH lysR-type" evidence="6">
    <location>
        <begin position="8"/>
        <end position="65"/>
    </location>
</feature>
<dbReference type="Pfam" id="PF00126">
    <property type="entry name" value="HTH_1"/>
    <property type="match status" value="1"/>
</dbReference>
<evidence type="ECO:0000259" key="6">
    <source>
        <dbReference type="PROSITE" id="PS50931"/>
    </source>
</evidence>
<dbReference type="Pfam" id="PF03466">
    <property type="entry name" value="LysR_substrate"/>
    <property type="match status" value="1"/>
</dbReference>
<accession>A0ABS3E980</accession>
<keyword evidence="4" id="KW-0010">Activator</keyword>
<dbReference type="Proteomes" id="UP000664293">
    <property type="component" value="Unassembled WGS sequence"/>
</dbReference>
<comment type="caution">
    <text evidence="7">The sequence shown here is derived from an EMBL/GenBank/DDBJ whole genome shotgun (WGS) entry which is preliminary data.</text>
</comment>
<organism evidence="7 8">
    <name type="scientific">Microbulbifer salipaludis</name>
    <dbReference type="NCBI Taxonomy" id="187980"/>
    <lineage>
        <taxon>Bacteria</taxon>
        <taxon>Pseudomonadati</taxon>
        <taxon>Pseudomonadota</taxon>
        <taxon>Gammaproteobacteria</taxon>
        <taxon>Cellvibrionales</taxon>
        <taxon>Microbulbiferaceae</taxon>
        <taxon>Microbulbifer</taxon>
    </lineage>
</organism>
<dbReference type="PANTHER" id="PTHR30346">
    <property type="entry name" value="TRANSCRIPTIONAL DUAL REGULATOR HCAR-RELATED"/>
    <property type="match status" value="1"/>
</dbReference>
<dbReference type="PRINTS" id="PR00039">
    <property type="entry name" value="HTHLYSR"/>
</dbReference>
<dbReference type="PROSITE" id="PS50931">
    <property type="entry name" value="HTH_LYSR"/>
    <property type="match status" value="1"/>
</dbReference>
<proteinExistence type="inferred from homology"/>
<dbReference type="CDD" id="cd08411">
    <property type="entry name" value="PBP2_OxyR"/>
    <property type="match status" value="1"/>
</dbReference>
<dbReference type="EMBL" id="JAEKJR010000002">
    <property type="protein sequence ID" value="MBN8431868.1"/>
    <property type="molecule type" value="Genomic_DNA"/>
</dbReference>
<evidence type="ECO:0000256" key="3">
    <source>
        <dbReference type="ARBA" id="ARBA00023125"/>
    </source>
</evidence>
<sequence>MPVQTQAPTLRQIEYFVTIASHASYRRAAEDLGVSQPALTTQIRSLESLLGLPLFERSRSGTLLTPEGRELLPQAQKMLLLMREFRENAETIAQGLQTTYKLGVPPTLGPYLLPKVLPALHARHHRLKLYVREGPPQSLLRGLGDGTYDIAIVPLPVERADLAVEPLFTEPLKFVVPADHPLAGNTTIDPALLRGEKVLTLEGHHHFHHQVQEICRDLGAHLQRDYEGTSLDTLRQMVVMGLGVTFLPGLYVHSEMHDREALHVSELQGKPVRRLHGLVWRASAPGRRLYRELAAHIRALVRARLTDVVEVIEEHR</sequence>
<gene>
    <name evidence="7" type="ORF">JF535_13515</name>
</gene>